<proteinExistence type="predicted"/>
<dbReference type="Proteomes" id="UP000007523">
    <property type="component" value="Chromosome"/>
</dbReference>
<organism evidence="1 2">
    <name type="scientific">Paenibacillus mucilaginosus 3016</name>
    <dbReference type="NCBI Taxonomy" id="1116391"/>
    <lineage>
        <taxon>Bacteria</taxon>
        <taxon>Bacillati</taxon>
        <taxon>Bacillota</taxon>
        <taxon>Bacilli</taxon>
        <taxon>Bacillales</taxon>
        <taxon>Paenibacillaceae</taxon>
        <taxon>Paenibacillus</taxon>
    </lineage>
</organism>
<accession>H6NJQ1</accession>
<evidence type="ECO:0000313" key="1">
    <source>
        <dbReference type="EMBL" id="AFC30205.1"/>
    </source>
</evidence>
<evidence type="ECO:0000313" key="2">
    <source>
        <dbReference type="Proteomes" id="UP000007523"/>
    </source>
</evidence>
<sequence length="154" mass="17920">MSLSHDFFLIPEEVIIEDGVEWYLNNRDTWTYKVHISDLIMDYMFDTFQWIPTYNPITGAEENGLNIYDLTWIKEPGINKMIRILSHWIGLMREAPDSFCIGGKAIWKEDGPEGFWEEAKYKIDKPEIIHQLTALHDLAIQGAKGKSCILHYGI</sequence>
<name>H6NJQ1_9BACL</name>
<dbReference type="AlphaFoldDB" id="H6NJQ1"/>
<reference evidence="1 2" key="1">
    <citation type="journal article" date="2012" name="J. Bacteriol.">
        <title>Complete Genome Sequence of Paenibacillus mucilaginosus 3016, a Bacterium Functional as Microbial Fertilizer.</title>
        <authorList>
            <person name="Ma M."/>
            <person name="Wang Z."/>
            <person name="Li L."/>
            <person name="Jiang X."/>
            <person name="Guan D."/>
            <person name="Cao F."/>
            <person name="Chen H."/>
            <person name="Wang X."/>
            <person name="Shen D."/>
            <person name="Du B."/>
            <person name="Li J."/>
        </authorList>
    </citation>
    <scope>NUCLEOTIDE SEQUENCE [LARGE SCALE GENOMIC DNA]</scope>
    <source>
        <strain evidence="1 2">3016</strain>
    </source>
</reference>
<keyword evidence="2" id="KW-1185">Reference proteome</keyword>
<protein>
    <submittedName>
        <fullName evidence="1">Coagulation factor 5/8 type-like protein</fullName>
    </submittedName>
</protein>
<dbReference type="HOGENOM" id="CLU_139018_0_0_9"/>
<dbReference type="EMBL" id="CP003235">
    <property type="protein sequence ID" value="AFC30205.1"/>
    <property type="molecule type" value="Genomic_DNA"/>
</dbReference>
<dbReference type="RefSeq" id="WP_014370222.1">
    <property type="nucleotide sequence ID" value="NC_016935.1"/>
</dbReference>
<gene>
    <name evidence="1" type="ORF">PM3016_3360</name>
</gene>
<dbReference type="KEGG" id="pmq:PM3016_3360"/>